<dbReference type="EMBL" id="CP015055">
    <property type="protein sequence ID" value="QGN14424.1"/>
    <property type="molecule type" value="Genomic_DNA"/>
</dbReference>
<dbReference type="Pfam" id="PF07572">
    <property type="entry name" value="BCNT"/>
    <property type="match status" value="1"/>
</dbReference>
<dbReference type="PROSITE" id="PS51279">
    <property type="entry name" value="BCNT_C"/>
    <property type="match status" value="1"/>
</dbReference>
<feature type="compositionally biased region" description="Low complexity" evidence="4">
    <location>
        <begin position="206"/>
        <end position="217"/>
    </location>
</feature>
<name>A0ABX6ERS2_KLUMA</name>
<feature type="compositionally biased region" description="Basic and acidic residues" evidence="4">
    <location>
        <begin position="1"/>
        <end position="12"/>
    </location>
</feature>
<dbReference type="PANTHER" id="PTHR48407:SF1">
    <property type="entry name" value="CRANIOFACIAL DEVELOPMENT PROTEIN 1"/>
    <property type="match status" value="1"/>
</dbReference>
<sequence>MPEKEELKKTDDLPGLEFDEDSYHESEDEDFDPNKELDTSTGGLPASNSIKGSDVGSPENSDSDADGSFNDEDNEEEKKYNSIVSESGGLIKTRRARLQEEQDALKNKYEKLDVGETSEGSLDLWAKLKQRAYERARFNGSVMDHEAGSVTDSTEETKILIERTYVFAGEVIKEKKWVPRHSAAAQEYLNSIKFKNDKKATNNGDQKQQSQQQSQQKRPQGKNDSGLPLKRHLKRPPILEQIISGALKPKLTTLEKSKLDWATYVDKEGIHEELNLHNKDGYLAKQDFLNRVESSKDEKYREIRKLQLLQSEQQK</sequence>
<proteinExistence type="inferred from homology"/>
<comment type="function">
    <text evidence="3">Component of the SWR1 complex which mediates the ATP-dependent exchange of histone H2A for the H2A variant HZT1 leading to transcriptional regulation of selected genes by chromatin remodeling. Involved in chromosome stability.</text>
</comment>
<evidence type="ECO:0000256" key="2">
    <source>
        <dbReference type="ARBA" id="ARBA00019138"/>
    </source>
</evidence>
<keyword evidence="7" id="KW-1185">Reference proteome</keyword>
<feature type="compositionally biased region" description="Polar residues" evidence="4">
    <location>
        <begin position="39"/>
        <end position="51"/>
    </location>
</feature>
<evidence type="ECO:0000256" key="3">
    <source>
        <dbReference type="ARBA" id="ARBA00025222"/>
    </source>
</evidence>
<dbReference type="PANTHER" id="PTHR48407">
    <property type="entry name" value="CRANIOFACIAL DEVELOPMENT PROTEIN 1"/>
    <property type="match status" value="1"/>
</dbReference>
<gene>
    <name evidence="6" type="primary">SWC5</name>
    <name evidence="6" type="ORF">FIM1_1085</name>
</gene>
<feature type="compositionally biased region" description="Acidic residues" evidence="4">
    <location>
        <begin position="61"/>
        <end position="75"/>
    </location>
</feature>
<evidence type="ECO:0000256" key="4">
    <source>
        <dbReference type="SAM" id="MobiDB-lite"/>
    </source>
</evidence>
<organism evidence="6 7">
    <name type="scientific">Kluyveromyces marxianus</name>
    <name type="common">Yeast</name>
    <name type="synonym">Candida kefyr</name>
    <dbReference type="NCBI Taxonomy" id="4911"/>
    <lineage>
        <taxon>Eukaryota</taxon>
        <taxon>Fungi</taxon>
        <taxon>Dikarya</taxon>
        <taxon>Ascomycota</taxon>
        <taxon>Saccharomycotina</taxon>
        <taxon>Saccharomycetes</taxon>
        <taxon>Saccharomycetales</taxon>
        <taxon>Saccharomycetaceae</taxon>
        <taxon>Kluyveromyces</taxon>
    </lineage>
</organism>
<evidence type="ECO:0000256" key="1">
    <source>
        <dbReference type="ARBA" id="ARBA00010465"/>
    </source>
</evidence>
<evidence type="ECO:0000259" key="5">
    <source>
        <dbReference type="PROSITE" id="PS51279"/>
    </source>
</evidence>
<dbReference type="InterPro" id="IPR027124">
    <property type="entry name" value="Swc5/CFDP1/2"/>
</dbReference>
<feature type="domain" description="BCNT-C" evidence="5">
    <location>
        <begin position="233"/>
        <end position="310"/>
    </location>
</feature>
<accession>A0ABX6ERS2</accession>
<reference evidence="6 7" key="1">
    <citation type="submission" date="2016-03" db="EMBL/GenBank/DDBJ databases">
        <title>How can Kluyveromyces marxianus grow so fast - potential evolutionary course in Saccharomyces Complex revealed by comparative genomics.</title>
        <authorList>
            <person name="Mo W."/>
            <person name="Lu W."/>
            <person name="Yang X."/>
            <person name="Qi J."/>
            <person name="Lv H."/>
        </authorList>
    </citation>
    <scope>NUCLEOTIDE SEQUENCE [LARGE SCALE GENOMIC DNA]</scope>
    <source>
        <strain evidence="6 7">FIM1</strain>
    </source>
</reference>
<comment type="similarity">
    <text evidence="1">Belongs to the SWC5 family.</text>
</comment>
<evidence type="ECO:0000313" key="6">
    <source>
        <dbReference type="EMBL" id="QGN14424.1"/>
    </source>
</evidence>
<dbReference type="Proteomes" id="UP000422736">
    <property type="component" value="Chromosome 2"/>
</dbReference>
<feature type="compositionally biased region" description="Acidic residues" evidence="4">
    <location>
        <begin position="17"/>
        <end position="31"/>
    </location>
</feature>
<feature type="region of interest" description="Disordered" evidence="4">
    <location>
        <begin position="197"/>
        <end position="233"/>
    </location>
</feature>
<protein>
    <recommendedName>
        <fullName evidence="2">SWR1-complex protein 5</fullName>
    </recommendedName>
</protein>
<reference evidence="6 7" key="2">
    <citation type="submission" date="2019-11" db="EMBL/GenBank/DDBJ databases">
        <authorList>
            <person name="Lu H."/>
        </authorList>
    </citation>
    <scope>NUCLEOTIDE SEQUENCE [LARGE SCALE GENOMIC DNA]</scope>
    <source>
        <strain evidence="6 7">FIM1</strain>
    </source>
</reference>
<dbReference type="InterPro" id="IPR011421">
    <property type="entry name" value="BCNT-C"/>
</dbReference>
<evidence type="ECO:0000313" key="7">
    <source>
        <dbReference type="Proteomes" id="UP000422736"/>
    </source>
</evidence>
<feature type="region of interest" description="Disordered" evidence="4">
    <location>
        <begin position="1"/>
        <end position="86"/>
    </location>
</feature>